<dbReference type="Proteomes" id="UP001153618">
    <property type="component" value="Unassembled WGS sequence"/>
</dbReference>
<reference evidence="2" key="1">
    <citation type="submission" date="2021-07" db="EMBL/GenBank/DDBJ databases">
        <authorList>
            <person name="Branca A.L. A."/>
        </authorList>
    </citation>
    <scope>NUCLEOTIDE SEQUENCE</scope>
</reference>
<evidence type="ECO:0000259" key="1">
    <source>
        <dbReference type="Pfam" id="PF00583"/>
    </source>
</evidence>
<dbReference type="PANTHER" id="PTHR42791:SF4">
    <property type="entry name" value="ACETYLTRANSFERASE, GNAT FAMILY FAMILY (AFU_ORTHOLOGUE AFUA_4G09540)-RELATED"/>
    <property type="match status" value="1"/>
</dbReference>
<dbReference type="InterPro" id="IPR052523">
    <property type="entry name" value="Trichothecene_AcTrans"/>
</dbReference>
<name>A0A9W4HVF1_PENOL</name>
<accession>A0A9W4HVF1</accession>
<dbReference type="SUPFAM" id="SSF55729">
    <property type="entry name" value="Acyl-CoA N-acyltransferases (Nat)"/>
    <property type="match status" value="1"/>
</dbReference>
<evidence type="ECO:0000313" key="3">
    <source>
        <dbReference type="Proteomes" id="UP001153618"/>
    </source>
</evidence>
<comment type="caution">
    <text evidence="2">The sequence shown here is derived from an EMBL/GenBank/DDBJ whole genome shotgun (WGS) entry which is preliminary data.</text>
</comment>
<dbReference type="Pfam" id="PF00583">
    <property type="entry name" value="Acetyltransf_1"/>
    <property type="match status" value="1"/>
</dbReference>
<dbReference type="InterPro" id="IPR000182">
    <property type="entry name" value="GNAT_dom"/>
</dbReference>
<proteinExistence type="predicted"/>
<dbReference type="GO" id="GO:0016747">
    <property type="term" value="F:acyltransferase activity, transferring groups other than amino-acyl groups"/>
    <property type="evidence" value="ECO:0007669"/>
    <property type="project" value="InterPro"/>
</dbReference>
<dbReference type="CDD" id="cd04301">
    <property type="entry name" value="NAT_SF"/>
    <property type="match status" value="1"/>
</dbReference>
<dbReference type="PANTHER" id="PTHR42791">
    <property type="entry name" value="GNAT FAMILY ACETYLTRANSFERASE"/>
    <property type="match status" value="1"/>
</dbReference>
<keyword evidence="3" id="KW-1185">Reference proteome</keyword>
<dbReference type="AlphaFoldDB" id="A0A9W4HVF1"/>
<organism evidence="2 3">
    <name type="scientific">Penicillium olsonii</name>
    <dbReference type="NCBI Taxonomy" id="99116"/>
    <lineage>
        <taxon>Eukaryota</taxon>
        <taxon>Fungi</taxon>
        <taxon>Dikarya</taxon>
        <taxon>Ascomycota</taxon>
        <taxon>Pezizomycotina</taxon>
        <taxon>Eurotiomycetes</taxon>
        <taxon>Eurotiomycetidae</taxon>
        <taxon>Eurotiales</taxon>
        <taxon>Aspergillaceae</taxon>
        <taxon>Penicillium</taxon>
    </lineage>
</organism>
<dbReference type="Gene3D" id="3.40.630.30">
    <property type="match status" value="1"/>
</dbReference>
<dbReference type="EMBL" id="CAJVOS010000029">
    <property type="protein sequence ID" value="CAG8137882.1"/>
    <property type="molecule type" value="Genomic_DNA"/>
</dbReference>
<sequence>MSIEILPLAQADIPGAVECVQQAFADDPYFRWAFDDPSKFNVERNAASLAAHFQYGINCGCPISVAKLTRAASDDKSDAEIRLPPGSVVGVAWWYSPQAPSKPPSWTVWAQDWILSFRQLMNNIMFLGRGGLNLHRYKIWKNVQQSAHDLIWQDPRGYYFCNVVGVSAQARGMGVGKKLMGDVIDRADRENMPCYLESSKGYPNVRIYEKMGFELIKEIECVDGGDVCKVRAKEKSRIIPKYPWTM</sequence>
<evidence type="ECO:0000313" key="2">
    <source>
        <dbReference type="EMBL" id="CAG8137882.1"/>
    </source>
</evidence>
<feature type="domain" description="N-acetyltransferase" evidence="1">
    <location>
        <begin position="155"/>
        <end position="213"/>
    </location>
</feature>
<gene>
    <name evidence="2" type="ORF">POLS_LOCUS5703</name>
</gene>
<dbReference type="OrthoDB" id="512662at2759"/>
<dbReference type="InterPro" id="IPR016181">
    <property type="entry name" value="Acyl_CoA_acyltransferase"/>
</dbReference>
<protein>
    <recommendedName>
        <fullName evidence="1">N-acetyltransferase domain-containing protein</fullName>
    </recommendedName>
</protein>